<name>A0A5M6CJ78_9BACT</name>
<dbReference type="AlphaFoldDB" id="A0A5M6CJ78"/>
<dbReference type="PANTHER" id="PTHR40980:SF4">
    <property type="entry name" value="TONB-DEPENDENT RECEPTOR-LIKE BETA-BARREL DOMAIN-CONTAINING PROTEIN"/>
    <property type="match status" value="1"/>
</dbReference>
<dbReference type="RefSeq" id="WP_150032766.1">
    <property type="nucleotide sequence ID" value="NZ_VWSH01000002.1"/>
</dbReference>
<dbReference type="Gene3D" id="2.170.130.10">
    <property type="entry name" value="TonB-dependent receptor, plug domain"/>
    <property type="match status" value="1"/>
</dbReference>
<feature type="domain" description="TonB-dependent receptor plug" evidence="5">
    <location>
        <begin position="145"/>
        <end position="222"/>
    </location>
</feature>
<feature type="chain" id="PRO_5024423960" evidence="4">
    <location>
        <begin position="22"/>
        <end position="806"/>
    </location>
</feature>
<keyword evidence="8" id="KW-1185">Reference proteome</keyword>
<dbReference type="SUPFAM" id="SSF56935">
    <property type="entry name" value="Porins"/>
    <property type="match status" value="1"/>
</dbReference>
<dbReference type="Gene3D" id="2.40.170.20">
    <property type="entry name" value="TonB-dependent receptor, beta-barrel domain"/>
    <property type="match status" value="1"/>
</dbReference>
<dbReference type="Proteomes" id="UP000323632">
    <property type="component" value="Unassembled WGS sequence"/>
</dbReference>
<dbReference type="InterPro" id="IPR041700">
    <property type="entry name" value="OMP_b-brl_3"/>
</dbReference>
<accession>A0A5M6CJ78</accession>
<evidence type="ECO:0000313" key="8">
    <source>
        <dbReference type="Proteomes" id="UP000323632"/>
    </source>
</evidence>
<sequence length="806" mass="90755">MKTKLLLFAFSLLMTSIRLSAQNQHKIHGVVKDDKDELLPGVTVSLLNAKDSSLYKAAITDVNGTYEIETGINDTCVLSYSSIGFQTKYTAIFILNNIDLSEAAIQLEPETKKLNDVVITTRKPTIDVRADKVVFNVEGSINATGSNALELLQKSPGVMVNNDESISLKGRNGVKIYIDGKMTQLDDKSLAAYLKSIGSNDIEAIEIITNPGSKYDASGNAGIINIRLKKNKKFGTNGNIALGYAQGLTPKANTGFSLNYRNQRINVFSNVSSYLDKHESKLGLYRVQNDTVYDQHTTLENHWKSVDVKAGVDYFANAKNTFGVIVTSNYSNGAFNSNGYTDIYGQSSEQYSKRLESSNNVPGNRTNADFNINYRYADTNETTIGFDADYGLFRGRSESYQPNHYYNPAHDLMYEIINGNNTPTNISIYTAKLDFEHKLWKGKLGYGAKYANVKTDNSFMFYDYPHKDPVVDLSLSNQFVYTENVNAAYVNYNSTFSKWSFQTGLRMEQTNSEGILTRADGQVQDDNYVKRNYLNLFPSLAVSYNLDKNNTVGFNYSRRIDRPDYQDLNPFENKLDQLTYEKGNAFLKPQYTNNLELSYTFKSMINANIGYAHVRDYAVTITDTINGNATFLQKQNIASQNIYSFNISSPLPIRKWWNGYVNFWYNYQVIEGAYNGISLSIKSPSFGGYIQQTFSLGKNYTAEISGWYSGKGLEATWTRKAVGAIDMGIQKRFWDEKASIKLSVSDILHTARFQAISNYGGTYLNINQSRESRIVRLNFSYRFGSNQIKAARQHKTALDSEGSRIK</sequence>
<evidence type="ECO:0000313" key="7">
    <source>
        <dbReference type="EMBL" id="KAA5535087.1"/>
    </source>
</evidence>
<comment type="subcellular location">
    <subcellularLocation>
        <location evidence="1">Cell outer membrane</location>
    </subcellularLocation>
</comment>
<dbReference type="GO" id="GO:0009279">
    <property type="term" value="C:cell outer membrane"/>
    <property type="evidence" value="ECO:0007669"/>
    <property type="project" value="UniProtKB-SubCell"/>
</dbReference>
<protein>
    <submittedName>
        <fullName evidence="7">TonB-dependent receptor</fullName>
    </submittedName>
</protein>
<dbReference type="Pfam" id="PF07715">
    <property type="entry name" value="Plug"/>
    <property type="match status" value="1"/>
</dbReference>
<proteinExistence type="predicted"/>
<dbReference type="PANTHER" id="PTHR40980">
    <property type="entry name" value="PLUG DOMAIN-CONTAINING PROTEIN"/>
    <property type="match status" value="1"/>
</dbReference>
<keyword evidence="7" id="KW-0675">Receptor</keyword>
<dbReference type="InterPro" id="IPR037066">
    <property type="entry name" value="Plug_dom_sf"/>
</dbReference>
<evidence type="ECO:0000256" key="1">
    <source>
        <dbReference type="ARBA" id="ARBA00004442"/>
    </source>
</evidence>
<dbReference type="InterPro" id="IPR008969">
    <property type="entry name" value="CarboxyPept-like_regulatory"/>
</dbReference>
<evidence type="ECO:0000259" key="6">
    <source>
        <dbReference type="Pfam" id="PF14905"/>
    </source>
</evidence>
<evidence type="ECO:0000259" key="5">
    <source>
        <dbReference type="Pfam" id="PF07715"/>
    </source>
</evidence>
<evidence type="ECO:0000256" key="3">
    <source>
        <dbReference type="ARBA" id="ARBA00023237"/>
    </source>
</evidence>
<comment type="caution">
    <text evidence="7">The sequence shown here is derived from an EMBL/GenBank/DDBJ whole genome shotgun (WGS) entry which is preliminary data.</text>
</comment>
<keyword evidence="3" id="KW-0998">Cell outer membrane</keyword>
<keyword evidence="2" id="KW-0472">Membrane</keyword>
<organism evidence="7 8">
    <name type="scientific">Taibaiella lutea</name>
    <dbReference type="NCBI Taxonomy" id="2608001"/>
    <lineage>
        <taxon>Bacteria</taxon>
        <taxon>Pseudomonadati</taxon>
        <taxon>Bacteroidota</taxon>
        <taxon>Chitinophagia</taxon>
        <taxon>Chitinophagales</taxon>
        <taxon>Chitinophagaceae</taxon>
        <taxon>Taibaiella</taxon>
    </lineage>
</organism>
<dbReference type="InterPro" id="IPR012910">
    <property type="entry name" value="Plug_dom"/>
</dbReference>
<evidence type="ECO:0000256" key="2">
    <source>
        <dbReference type="ARBA" id="ARBA00023136"/>
    </source>
</evidence>
<reference evidence="7 8" key="1">
    <citation type="submission" date="2019-09" db="EMBL/GenBank/DDBJ databases">
        <title>Genome sequence and assembly of Taibaiella sp.</title>
        <authorList>
            <person name="Chhetri G."/>
        </authorList>
    </citation>
    <scope>NUCLEOTIDE SEQUENCE [LARGE SCALE GENOMIC DNA]</scope>
    <source>
        <strain evidence="7 8">KVB11</strain>
    </source>
</reference>
<feature type="domain" description="Outer membrane protein beta-barrel" evidence="6">
    <location>
        <begin position="378"/>
        <end position="781"/>
    </location>
</feature>
<feature type="signal peptide" evidence="4">
    <location>
        <begin position="1"/>
        <end position="21"/>
    </location>
</feature>
<gene>
    <name evidence="7" type="ORF">F0919_10880</name>
</gene>
<dbReference type="Pfam" id="PF13715">
    <property type="entry name" value="CarbopepD_reg_2"/>
    <property type="match status" value="1"/>
</dbReference>
<dbReference type="Pfam" id="PF14905">
    <property type="entry name" value="OMP_b-brl_3"/>
    <property type="match status" value="1"/>
</dbReference>
<dbReference type="InterPro" id="IPR036942">
    <property type="entry name" value="Beta-barrel_TonB_sf"/>
</dbReference>
<keyword evidence="4" id="KW-0732">Signal</keyword>
<dbReference type="Gene3D" id="2.60.40.1120">
    <property type="entry name" value="Carboxypeptidase-like, regulatory domain"/>
    <property type="match status" value="1"/>
</dbReference>
<dbReference type="EMBL" id="VWSH01000002">
    <property type="protein sequence ID" value="KAA5535087.1"/>
    <property type="molecule type" value="Genomic_DNA"/>
</dbReference>
<dbReference type="SUPFAM" id="SSF49464">
    <property type="entry name" value="Carboxypeptidase regulatory domain-like"/>
    <property type="match status" value="1"/>
</dbReference>
<evidence type="ECO:0000256" key="4">
    <source>
        <dbReference type="SAM" id="SignalP"/>
    </source>
</evidence>